<evidence type="ECO:0000256" key="3">
    <source>
        <dbReference type="ARBA" id="ARBA00022989"/>
    </source>
</evidence>
<name>A0A4U0UHA8_9PEZI</name>
<feature type="transmembrane region" description="Helical" evidence="6">
    <location>
        <begin position="544"/>
        <end position="564"/>
    </location>
</feature>
<dbReference type="GO" id="GO:0005886">
    <property type="term" value="C:plasma membrane"/>
    <property type="evidence" value="ECO:0007669"/>
    <property type="project" value="TreeGrafter"/>
</dbReference>
<feature type="transmembrane region" description="Helical" evidence="6">
    <location>
        <begin position="151"/>
        <end position="175"/>
    </location>
</feature>
<dbReference type="InterPro" id="IPR011701">
    <property type="entry name" value="MFS"/>
</dbReference>
<feature type="region of interest" description="Disordered" evidence="5">
    <location>
        <begin position="271"/>
        <end position="290"/>
    </location>
</feature>
<dbReference type="Proteomes" id="UP000310066">
    <property type="component" value="Unassembled WGS sequence"/>
</dbReference>
<evidence type="ECO:0000256" key="2">
    <source>
        <dbReference type="ARBA" id="ARBA00022692"/>
    </source>
</evidence>
<feature type="transmembrane region" description="Helical" evidence="6">
    <location>
        <begin position="429"/>
        <end position="450"/>
    </location>
</feature>
<dbReference type="OrthoDB" id="5215911at2759"/>
<feature type="transmembrane region" description="Helical" evidence="6">
    <location>
        <begin position="184"/>
        <end position="205"/>
    </location>
</feature>
<feature type="transmembrane region" description="Helical" evidence="6">
    <location>
        <begin position="456"/>
        <end position="482"/>
    </location>
</feature>
<keyword evidence="3 6" id="KW-1133">Transmembrane helix</keyword>
<evidence type="ECO:0000313" key="8">
    <source>
        <dbReference type="Proteomes" id="UP000310066"/>
    </source>
</evidence>
<evidence type="ECO:0000256" key="6">
    <source>
        <dbReference type="SAM" id="Phobius"/>
    </source>
</evidence>
<keyword evidence="4 6" id="KW-0472">Membrane</keyword>
<dbReference type="SUPFAM" id="SSF103473">
    <property type="entry name" value="MFS general substrate transporter"/>
    <property type="match status" value="1"/>
</dbReference>
<feature type="transmembrane region" description="Helical" evidence="6">
    <location>
        <begin position="96"/>
        <end position="116"/>
    </location>
</feature>
<comment type="caution">
    <text evidence="7">The sequence shown here is derived from an EMBL/GenBank/DDBJ whole genome shotgun (WGS) entry which is preliminary data.</text>
</comment>
<proteinExistence type="predicted"/>
<dbReference type="GO" id="GO:0022857">
    <property type="term" value="F:transmembrane transporter activity"/>
    <property type="evidence" value="ECO:0007669"/>
    <property type="project" value="InterPro"/>
</dbReference>
<evidence type="ECO:0000313" key="7">
    <source>
        <dbReference type="EMBL" id="TKA34968.1"/>
    </source>
</evidence>
<evidence type="ECO:0000256" key="5">
    <source>
        <dbReference type="SAM" id="MobiDB-lite"/>
    </source>
</evidence>
<feature type="transmembrane region" description="Helical" evidence="6">
    <location>
        <begin position="211"/>
        <end position="231"/>
    </location>
</feature>
<feature type="transmembrane region" description="Helical" evidence="6">
    <location>
        <begin position="123"/>
        <end position="139"/>
    </location>
</feature>
<dbReference type="PANTHER" id="PTHR23502">
    <property type="entry name" value="MAJOR FACILITATOR SUPERFAMILY"/>
    <property type="match status" value="1"/>
</dbReference>
<dbReference type="Pfam" id="PF07690">
    <property type="entry name" value="MFS_1"/>
    <property type="match status" value="1"/>
</dbReference>
<dbReference type="InterPro" id="IPR036259">
    <property type="entry name" value="MFS_trans_sf"/>
</dbReference>
<dbReference type="Gene3D" id="1.20.1250.20">
    <property type="entry name" value="MFS general substrate transporter like domains"/>
    <property type="match status" value="1"/>
</dbReference>
<accession>A0A4U0UHA8</accession>
<dbReference type="PANTHER" id="PTHR23502:SF50">
    <property type="entry name" value="TRANSPORTER, PUTATIVE (AFU_ORTHOLOGUE AFUA_5G00430)-RELATED"/>
    <property type="match status" value="1"/>
</dbReference>
<feature type="transmembrane region" description="Helical" evidence="6">
    <location>
        <begin position="55"/>
        <end position="76"/>
    </location>
</feature>
<gene>
    <name evidence="7" type="ORF">B0A54_13668</name>
</gene>
<feature type="transmembrane region" description="Helical" evidence="6">
    <location>
        <begin position="385"/>
        <end position="408"/>
    </location>
</feature>
<feature type="transmembrane region" description="Helical" evidence="6">
    <location>
        <begin position="519"/>
        <end position="538"/>
    </location>
</feature>
<comment type="subcellular location">
    <subcellularLocation>
        <location evidence="1">Membrane</location>
        <topology evidence="1">Multi-pass membrane protein</topology>
    </subcellularLocation>
</comment>
<sequence>MAIDDYCNPEWPPGTVRLQTLLHSETKETETEIVLQPRPTSDPNDPLNWPKPQKIINYFLASFYAMMVFTFVNATSPTWGPLATELNFSNATLTNTYAIGCATLALGAPMLIPFALKYGSRPVYIFSSIAQFAISIWAAKTQTAGDWWGVNAVQCWLGALAEVLIQMTIADVFFVHQRGLMNGLYVWTANVGSNLAIVAAGFITVNQGWRWVWWWCAIFFGVQVIMFVFGFEETKFSGHLHETLEGRQGSVTSIPENARPQQELGYSEKDEKVTAFPASPESETTHQRRSYADESAAARKLSVLPINPAVPRKTYAQRLTLLTTSPGPWSEFLRHSWQPFLILATVPGVLFCSLTYAVLLAWSTVMTTALSLYMLEAPYNFTASQIGLMSLAPFIGTTIGTLIAGPISDYIVLRLAKRNNGIYEPEMRFWVFLPFIPFQLAGAWWFGYALAGGQSWVAVAMAYGISNVGSAPLQSLALTYLLDAYGGKLLQHPSHHFESSGTDGRVLEIIGDALTALTVVRNLFSTIFVFAMPAWVAAVGIPNVFNTIGAIGAAILCFAGVFLWKGKYLRVRTAKVYKHWAERQFEARPQEMRSNITSGMGTHLELLSIDRIDVYSSTSALCWLHWVFHPKPGSEFAGKDWKFTNIYGYRAASEDAEAGWEFVVRDQEINAFKEATGGSFLS</sequence>
<evidence type="ECO:0008006" key="9">
    <source>
        <dbReference type="Google" id="ProtNLM"/>
    </source>
</evidence>
<evidence type="ECO:0000256" key="4">
    <source>
        <dbReference type="ARBA" id="ARBA00023136"/>
    </source>
</evidence>
<organism evidence="7 8">
    <name type="scientific">Friedmanniomyces endolithicus</name>
    <dbReference type="NCBI Taxonomy" id="329885"/>
    <lineage>
        <taxon>Eukaryota</taxon>
        <taxon>Fungi</taxon>
        <taxon>Dikarya</taxon>
        <taxon>Ascomycota</taxon>
        <taxon>Pezizomycotina</taxon>
        <taxon>Dothideomycetes</taxon>
        <taxon>Dothideomycetidae</taxon>
        <taxon>Mycosphaerellales</taxon>
        <taxon>Teratosphaeriaceae</taxon>
        <taxon>Friedmanniomyces</taxon>
    </lineage>
</organism>
<protein>
    <recommendedName>
        <fullName evidence="9">Major facilitator superfamily (MFS) profile domain-containing protein</fullName>
    </recommendedName>
</protein>
<feature type="transmembrane region" description="Helical" evidence="6">
    <location>
        <begin position="340"/>
        <end position="365"/>
    </location>
</feature>
<dbReference type="STRING" id="329885.A0A4U0UHA8"/>
<evidence type="ECO:0000256" key="1">
    <source>
        <dbReference type="ARBA" id="ARBA00004141"/>
    </source>
</evidence>
<dbReference type="AlphaFoldDB" id="A0A4U0UHA8"/>
<reference evidence="7 8" key="1">
    <citation type="submission" date="2017-03" db="EMBL/GenBank/DDBJ databases">
        <title>Genomes of endolithic fungi from Antarctica.</title>
        <authorList>
            <person name="Coleine C."/>
            <person name="Masonjones S."/>
            <person name="Stajich J.E."/>
        </authorList>
    </citation>
    <scope>NUCLEOTIDE SEQUENCE [LARGE SCALE GENOMIC DNA]</scope>
    <source>
        <strain evidence="7 8">CCFEE 5311</strain>
    </source>
</reference>
<dbReference type="EMBL" id="NAJP01000074">
    <property type="protein sequence ID" value="TKA34968.1"/>
    <property type="molecule type" value="Genomic_DNA"/>
</dbReference>
<keyword evidence="2 6" id="KW-0812">Transmembrane</keyword>